<dbReference type="InterPro" id="IPR004474">
    <property type="entry name" value="LytR_CpsA_psr"/>
</dbReference>
<accession>A0ABT1E5Z9</accession>
<feature type="compositionally biased region" description="Basic and acidic residues" evidence="2">
    <location>
        <begin position="16"/>
        <end position="25"/>
    </location>
</feature>
<protein>
    <submittedName>
        <fullName evidence="5">LCP family protein</fullName>
    </submittedName>
</protein>
<dbReference type="PANTHER" id="PTHR33392:SF6">
    <property type="entry name" value="POLYISOPRENYL-TEICHOIC ACID--PEPTIDOGLYCAN TEICHOIC ACID TRANSFERASE TAGU"/>
    <property type="match status" value="1"/>
</dbReference>
<keyword evidence="3" id="KW-1133">Transmembrane helix</keyword>
<dbReference type="Pfam" id="PF03816">
    <property type="entry name" value="LytR_cpsA_psr"/>
    <property type="match status" value="1"/>
</dbReference>
<proteinExistence type="inferred from homology"/>
<dbReference type="SUPFAM" id="SSF53850">
    <property type="entry name" value="Periplasmic binding protein-like II"/>
    <property type="match status" value="1"/>
</dbReference>
<feature type="transmembrane region" description="Helical" evidence="3">
    <location>
        <begin position="62"/>
        <end position="82"/>
    </location>
</feature>
<feature type="domain" description="Cell envelope-related transcriptional attenuator" evidence="4">
    <location>
        <begin position="263"/>
        <end position="409"/>
    </location>
</feature>
<name>A0ABT1E5Z9_9FIRM</name>
<evidence type="ECO:0000256" key="2">
    <source>
        <dbReference type="SAM" id="MobiDB-lite"/>
    </source>
</evidence>
<dbReference type="PANTHER" id="PTHR33392">
    <property type="entry name" value="POLYISOPRENYL-TEICHOIC ACID--PEPTIDOGLYCAN TEICHOIC ACID TRANSFERASE TAGU"/>
    <property type="match status" value="1"/>
</dbReference>
<evidence type="ECO:0000259" key="4">
    <source>
        <dbReference type="Pfam" id="PF03816"/>
    </source>
</evidence>
<feature type="region of interest" description="Disordered" evidence="2">
    <location>
        <begin position="1"/>
        <end position="27"/>
    </location>
</feature>
<organism evidence="5 6">
    <name type="scientific">Aequitasia blattaphilus</name>
    <dbReference type="NCBI Taxonomy" id="2949332"/>
    <lineage>
        <taxon>Bacteria</taxon>
        <taxon>Bacillati</taxon>
        <taxon>Bacillota</taxon>
        <taxon>Clostridia</taxon>
        <taxon>Lachnospirales</taxon>
        <taxon>Lachnospiraceae</taxon>
        <taxon>Aequitasia</taxon>
    </lineage>
</organism>
<dbReference type="Gene3D" id="3.40.190.10">
    <property type="entry name" value="Periplasmic binding protein-like II"/>
    <property type="match status" value="1"/>
</dbReference>
<comment type="similarity">
    <text evidence="1">Belongs to the LytR/CpsA/Psr (LCP) family.</text>
</comment>
<sequence>MSDSRKNYHRGRKKQQVKETRKSEKGGTGLKRAGFIIVLIQLMVSVLLVATIGMTGFAPMKYLVIVGGGLLFLFLITFSLQFGKKKAKIVGIVFSLLFSVIVGYGIYFVISANNLAGKVSGGKYKTDNMVVVVKDSDPAKTLKDAKDYTFGYQIATDAKNNGTMISAMEEELESTIATREYNSLNEVAEAVLSGEVKAAFYNEGYGSMLEDTIEGYSGQVRVIYQHGIHTEVKEEEVEKDVSKAFTVYISGIDVSGPITTNSRSDVNILMTINPDTKKVLLTTTPRDFYVTIPEVSGDARDKLTHAGIYGVDASMRTLSQLYDIPIQYYARVNFDSLIQIVDAVGGVEVYSEETFVTEIGGYQINEGMNQLDGQKALGYVRERYALAGGDVQRGINQQKVITAIFKKMLSPTLLTNFGQILGSVEGSVQTNMTKDEMSKLVNDQLATGGDYDIQSASAIGTGDEQPCFSSGAQPLYVMWPDENVINDIKAHMKEVIGE</sequence>
<feature type="transmembrane region" description="Helical" evidence="3">
    <location>
        <begin position="89"/>
        <end position="110"/>
    </location>
</feature>
<evidence type="ECO:0000313" key="5">
    <source>
        <dbReference type="EMBL" id="MCP1101270.1"/>
    </source>
</evidence>
<dbReference type="InterPro" id="IPR050922">
    <property type="entry name" value="LytR/CpsA/Psr_CW_biosynth"/>
</dbReference>
<keyword evidence="3" id="KW-0812">Transmembrane</keyword>
<reference evidence="5 6" key="1">
    <citation type="journal article" date="2022" name="Genome Biol. Evol.">
        <title>Host diet, physiology and behaviors set the stage for Lachnospiraceae cladogenesis.</title>
        <authorList>
            <person name="Vera-Ponce De Leon A."/>
            <person name="Schneider M."/>
            <person name="Jahnes B.C."/>
            <person name="Sadowski V."/>
            <person name="Camuy-Velez L.A."/>
            <person name="Duan J."/>
            <person name="Sabree Z.L."/>
        </authorList>
    </citation>
    <scope>NUCLEOTIDE SEQUENCE [LARGE SCALE GENOMIC DNA]</scope>
    <source>
        <strain evidence="5 6">PAL113</strain>
    </source>
</reference>
<evidence type="ECO:0000256" key="1">
    <source>
        <dbReference type="ARBA" id="ARBA00006068"/>
    </source>
</evidence>
<dbReference type="EMBL" id="JAMZFW010000002">
    <property type="protein sequence ID" value="MCP1101270.1"/>
    <property type="molecule type" value="Genomic_DNA"/>
</dbReference>
<keyword evidence="3" id="KW-0472">Membrane</keyword>
<feature type="transmembrane region" description="Helical" evidence="3">
    <location>
        <begin position="33"/>
        <end position="56"/>
    </location>
</feature>
<comment type="caution">
    <text evidence="5">The sequence shown here is derived from an EMBL/GenBank/DDBJ whole genome shotgun (WGS) entry which is preliminary data.</text>
</comment>
<dbReference type="NCBIfam" id="TIGR00350">
    <property type="entry name" value="lytR_cpsA_psr"/>
    <property type="match status" value="1"/>
</dbReference>
<gene>
    <name evidence="5" type="ORF">NK125_02440</name>
</gene>
<keyword evidence="6" id="KW-1185">Reference proteome</keyword>
<evidence type="ECO:0000313" key="6">
    <source>
        <dbReference type="Proteomes" id="UP001523566"/>
    </source>
</evidence>
<evidence type="ECO:0000256" key="3">
    <source>
        <dbReference type="SAM" id="Phobius"/>
    </source>
</evidence>
<dbReference type="Proteomes" id="UP001523566">
    <property type="component" value="Unassembled WGS sequence"/>
</dbReference>
<dbReference type="RefSeq" id="WP_262065051.1">
    <property type="nucleotide sequence ID" value="NZ_JAMXOD010000002.1"/>
</dbReference>
<dbReference type="Gene3D" id="3.40.630.190">
    <property type="entry name" value="LCP protein"/>
    <property type="match status" value="1"/>
</dbReference>